<dbReference type="InterPro" id="IPR012310">
    <property type="entry name" value="DNA_ligase_ATP-dep_cent"/>
</dbReference>
<dbReference type="SUPFAM" id="SSF56091">
    <property type="entry name" value="DNA ligase/mRNA capping enzyme, catalytic domain"/>
    <property type="match status" value="1"/>
</dbReference>
<evidence type="ECO:0008006" key="11">
    <source>
        <dbReference type="Google" id="ProtNLM"/>
    </source>
</evidence>
<keyword evidence="10" id="KW-1185">Reference proteome</keyword>
<dbReference type="Gene3D" id="3.40.50.10190">
    <property type="entry name" value="BRCT domain"/>
    <property type="match status" value="2"/>
</dbReference>
<reference evidence="9 10" key="1">
    <citation type="journal article" date="2015" name="Genome Biol. Evol.">
        <title>Comparative Genomics of a Bacterivorous Green Alga Reveals Evolutionary Causalities and Consequences of Phago-Mixotrophic Mode of Nutrition.</title>
        <authorList>
            <person name="Burns J.A."/>
            <person name="Paasch A."/>
            <person name="Narechania A."/>
            <person name="Kim E."/>
        </authorList>
    </citation>
    <scope>NUCLEOTIDE SEQUENCE [LARGE SCALE GENOMIC DNA]</scope>
    <source>
        <strain evidence="9 10">PLY_AMNH</strain>
    </source>
</reference>
<feature type="domain" description="BRCT" evidence="8">
    <location>
        <begin position="775"/>
        <end position="865"/>
    </location>
</feature>
<dbReference type="InterPro" id="IPR001357">
    <property type="entry name" value="BRCT_dom"/>
</dbReference>
<dbReference type="GO" id="GO:0006310">
    <property type="term" value="P:DNA recombination"/>
    <property type="evidence" value="ECO:0007669"/>
    <property type="project" value="UniProtKB-KW"/>
</dbReference>
<dbReference type="SUPFAM" id="SSF52113">
    <property type="entry name" value="BRCT domain"/>
    <property type="match status" value="2"/>
</dbReference>
<dbReference type="PANTHER" id="PTHR45997:SF1">
    <property type="entry name" value="DNA LIGASE 4"/>
    <property type="match status" value="1"/>
</dbReference>
<dbReference type="GO" id="GO:0003910">
    <property type="term" value="F:DNA ligase (ATP) activity"/>
    <property type="evidence" value="ECO:0007669"/>
    <property type="project" value="InterPro"/>
</dbReference>
<feature type="non-terminal residue" evidence="9">
    <location>
        <position position="1"/>
    </location>
</feature>
<comment type="caution">
    <text evidence="9">The sequence shown here is derived from an EMBL/GenBank/DDBJ whole genome shotgun (WGS) entry which is preliminary data.</text>
</comment>
<dbReference type="InterPro" id="IPR012340">
    <property type="entry name" value="NA-bd_OB-fold"/>
</dbReference>
<evidence type="ECO:0000259" key="7">
    <source>
        <dbReference type="PROSITE" id="PS50160"/>
    </source>
</evidence>
<feature type="region of interest" description="Disordered" evidence="6">
    <location>
        <begin position="1152"/>
        <end position="1174"/>
    </location>
</feature>
<dbReference type="GO" id="GO:0003677">
    <property type="term" value="F:DNA binding"/>
    <property type="evidence" value="ECO:0007669"/>
    <property type="project" value="InterPro"/>
</dbReference>
<evidence type="ECO:0000256" key="1">
    <source>
        <dbReference type="ARBA" id="ARBA00022723"/>
    </source>
</evidence>
<keyword evidence="1" id="KW-0479">Metal-binding</keyword>
<dbReference type="PROSITE" id="PS50172">
    <property type="entry name" value="BRCT"/>
    <property type="match status" value="2"/>
</dbReference>
<feature type="region of interest" description="Disordered" evidence="6">
    <location>
        <begin position="707"/>
        <end position="726"/>
    </location>
</feature>
<dbReference type="EMBL" id="LGRX02035157">
    <property type="protein sequence ID" value="KAK3236133.1"/>
    <property type="molecule type" value="Genomic_DNA"/>
</dbReference>
<dbReference type="InterPro" id="IPR044125">
    <property type="entry name" value="Adenylation_DNA_ligase_IV"/>
</dbReference>
<feature type="compositionally biased region" description="Basic and acidic residues" evidence="6">
    <location>
        <begin position="968"/>
        <end position="985"/>
    </location>
</feature>
<dbReference type="InterPro" id="IPR016059">
    <property type="entry name" value="DNA_ligase_ATP-dep_CS"/>
</dbReference>
<dbReference type="CDD" id="cd07903">
    <property type="entry name" value="Adenylation_DNA_ligase_IV"/>
    <property type="match status" value="1"/>
</dbReference>
<keyword evidence="5" id="KW-0234">DNA repair</keyword>
<dbReference type="GO" id="GO:0032807">
    <property type="term" value="C:DNA ligase IV complex"/>
    <property type="evidence" value="ECO:0007669"/>
    <property type="project" value="TreeGrafter"/>
</dbReference>
<keyword evidence="3" id="KW-0460">Magnesium</keyword>
<feature type="region of interest" description="Disordered" evidence="6">
    <location>
        <begin position="883"/>
        <end position="1000"/>
    </location>
</feature>
<dbReference type="InterPro" id="IPR036420">
    <property type="entry name" value="BRCT_dom_sf"/>
</dbReference>
<dbReference type="GO" id="GO:0005524">
    <property type="term" value="F:ATP binding"/>
    <property type="evidence" value="ECO:0007669"/>
    <property type="project" value="InterPro"/>
</dbReference>
<dbReference type="InterPro" id="IPR029710">
    <property type="entry name" value="LIG4"/>
</dbReference>
<sequence length="1174" mass="127091">DAVDTFNTCSDLKDVCELLKDKHLRPPRQEIQVGKAVMPQLALRKDSVKEAVKAMGAPPFLAETKFDGERIQIHRSGDKVSYFSRNIIDFGPRGYNVLDTFIKKQVVPDKCILDGELVVWNRCKRQFEPFGCMKTVILAAAKPDVDPKELLPLPNNDAREAPEVRRRGPAACVPHHGEVCACRWFCVGAEASDLSHRYPRALGNISGAILRQHTARGTKHFGQRGQRSNASAGIGDLEVWYMAFDVLYVESSSVVHLPLKERRERLQSIVRIPPEMPCPSPAKEGGEAAKPGPYELGPAGVIRGHIEVVHDSSPHGCSKVIYDAAEVEQLLVEVVESEEEGLVLKRLDSQWVPNERNKNWVKLKPDYLPTDDMDCLIVGGYYGTGRRGGTVAQWLLGVAEKPTQYAEPSKFLTFCRIGNGCTDAENLRISQHLAPYFKKGGKGRKPPAYLRTTGHTMETPHEWIDDPSKSLVVQVKGDIRAIQSNVFKSSYSLRFPRITEIRWDKPWRDVLTDLELVELVESAKNQVNAVKVVKKEGQAGGLGAKRRVGGSVHALPPAFARPDLSALERESSVLEGMYFYSVNYGEEGGEHDRQHTWQLVQAHGGRIVTMYNAEVTHILADHRGGLHYEAHVKHDRDVYSIAWVEECVEQGAVVPLRPKHRLHVSTTTAATGDCDEFGDSWQDEVDVEDVRMLVERVAACAGGKAGARGAVAGTGPSPAESMESAEPTMATARWSVLRGCIMRMVLVPEPPLSRSPGAASTELAERALQLSAQRLELAARLQGARIAASLTTEVTHVVVVTAVAHPGGGDPLLCPGDVIRSLGTAAEQAALRQLLVAGTARVVRASWVEHCVAQQTRAPERGHVVALTEEAFTAVLGPLPSKCAAPDSSTGGEEAEPAALAVGAKRTRRGRGAAEEVRRAETAKRRKGRGRANQRDAEVEPDLSVTRAEEAGRARGQEAPAEASAEEGSARAERARRRSQADDSKPPSSAMKKVPGGGTIESAVDLSWCGAGDEERAEDAGGCMQAMSVAAESTRSETEYTSTRAPHGVEHVDLDVEPAVSPAIDEVLPTWTQPPMEHQPDVSASVAQAASAEIPVPGDAEDPFDDMLSSFLGPSLPGNTGAAENADPKVVEGGSGMRAVEQNPALGTIGNEAINKSSQQQKPKKAKISLKDIM</sequence>
<keyword evidence="4" id="KW-0233">DNA recombination</keyword>
<name>A0AAE0BHU0_9CHLO</name>
<evidence type="ECO:0000256" key="2">
    <source>
        <dbReference type="ARBA" id="ARBA00022763"/>
    </source>
</evidence>
<proteinExistence type="predicted"/>
<dbReference type="GO" id="GO:0046872">
    <property type="term" value="F:metal ion binding"/>
    <property type="evidence" value="ECO:0007669"/>
    <property type="project" value="UniProtKB-KW"/>
</dbReference>
<dbReference type="FunFam" id="2.40.50.140:FF:000173">
    <property type="entry name" value="DNA ligase"/>
    <property type="match status" value="1"/>
</dbReference>
<dbReference type="PANTHER" id="PTHR45997">
    <property type="entry name" value="DNA LIGASE 4"/>
    <property type="match status" value="1"/>
</dbReference>
<dbReference type="AlphaFoldDB" id="A0AAE0BHU0"/>
<dbReference type="GO" id="GO:0006303">
    <property type="term" value="P:double-strand break repair via nonhomologous end joining"/>
    <property type="evidence" value="ECO:0007669"/>
    <property type="project" value="TreeGrafter"/>
</dbReference>
<evidence type="ECO:0000256" key="6">
    <source>
        <dbReference type="SAM" id="MobiDB-lite"/>
    </source>
</evidence>
<dbReference type="PROSITE" id="PS00697">
    <property type="entry name" value="DNA_LIGASE_A1"/>
    <property type="match status" value="1"/>
</dbReference>
<dbReference type="Pfam" id="PF01068">
    <property type="entry name" value="DNA_ligase_A_M"/>
    <property type="match status" value="2"/>
</dbReference>
<gene>
    <name evidence="9" type="ORF">CYMTET_53710</name>
</gene>
<feature type="compositionally biased region" description="Basic and acidic residues" evidence="6">
    <location>
        <begin position="912"/>
        <end position="923"/>
    </location>
</feature>
<evidence type="ECO:0000313" key="10">
    <source>
        <dbReference type="Proteomes" id="UP001190700"/>
    </source>
</evidence>
<dbReference type="GO" id="GO:0006297">
    <property type="term" value="P:nucleotide-excision repair, DNA gap filling"/>
    <property type="evidence" value="ECO:0007669"/>
    <property type="project" value="TreeGrafter"/>
</dbReference>
<evidence type="ECO:0000313" key="9">
    <source>
        <dbReference type="EMBL" id="KAK3236133.1"/>
    </source>
</evidence>
<dbReference type="Gene3D" id="3.30.1490.70">
    <property type="match status" value="1"/>
</dbReference>
<accession>A0AAE0BHU0</accession>
<evidence type="ECO:0000256" key="3">
    <source>
        <dbReference type="ARBA" id="ARBA00022842"/>
    </source>
</evidence>
<feature type="domain" description="BRCT" evidence="8">
    <location>
        <begin position="569"/>
        <end position="661"/>
    </location>
</feature>
<evidence type="ECO:0000256" key="5">
    <source>
        <dbReference type="ARBA" id="ARBA00023204"/>
    </source>
</evidence>
<dbReference type="Pfam" id="PF16589">
    <property type="entry name" value="BRCT_2"/>
    <property type="match status" value="1"/>
</dbReference>
<protein>
    <recommendedName>
        <fullName evidence="11">DNA ligase</fullName>
    </recommendedName>
</protein>
<dbReference type="Gene3D" id="3.30.470.30">
    <property type="entry name" value="DNA ligase/mRNA capping enzyme"/>
    <property type="match status" value="2"/>
</dbReference>
<organism evidence="9 10">
    <name type="scientific">Cymbomonas tetramitiformis</name>
    <dbReference type="NCBI Taxonomy" id="36881"/>
    <lineage>
        <taxon>Eukaryota</taxon>
        <taxon>Viridiplantae</taxon>
        <taxon>Chlorophyta</taxon>
        <taxon>Pyramimonadophyceae</taxon>
        <taxon>Pyramimonadales</taxon>
        <taxon>Pyramimonadaceae</taxon>
        <taxon>Cymbomonas</taxon>
    </lineage>
</organism>
<feature type="compositionally biased region" description="Basic and acidic residues" evidence="6">
    <location>
        <begin position="947"/>
        <end position="956"/>
    </location>
</feature>
<keyword evidence="2" id="KW-0227">DNA damage</keyword>
<dbReference type="Gene3D" id="2.40.50.140">
    <property type="entry name" value="Nucleic acid-binding proteins"/>
    <property type="match status" value="1"/>
</dbReference>
<dbReference type="PROSITE" id="PS50160">
    <property type="entry name" value="DNA_LIGASE_A3"/>
    <property type="match status" value="1"/>
</dbReference>
<evidence type="ECO:0000256" key="4">
    <source>
        <dbReference type="ARBA" id="ARBA00023172"/>
    </source>
</evidence>
<feature type="compositionally biased region" description="Low complexity" evidence="6">
    <location>
        <begin position="957"/>
        <end position="967"/>
    </location>
</feature>
<feature type="domain" description="ATP-dependent DNA ligase family profile" evidence="7">
    <location>
        <begin position="232"/>
        <end position="400"/>
    </location>
</feature>
<dbReference type="Proteomes" id="UP001190700">
    <property type="component" value="Unassembled WGS sequence"/>
</dbReference>
<dbReference type="SUPFAM" id="SSF50249">
    <property type="entry name" value="Nucleic acid-binding proteins"/>
    <property type="match status" value="1"/>
</dbReference>
<evidence type="ECO:0000259" key="8">
    <source>
        <dbReference type="PROSITE" id="PS50172"/>
    </source>
</evidence>